<dbReference type="EMBL" id="CADCWK010000025">
    <property type="protein sequence ID" value="CAA9544382.1"/>
    <property type="molecule type" value="Genomic_DNA"/>
</dbReference>
<keyword evidence="1" id="KW-0812">Transmembrane</keyword>
<feature type="transmembrane region" description="Helical" evidence="1">
    <location>
        <begin position="209"/>
        <end position="227"/>
    </location>
</feature>
<feature type="transmembrane region" description="Helical" evidence="1">
    <location>
        <begin position="147"/>
        <end position="167"/>
    </location>
</feature>
<gene>
    <name evidence="3" type="ORF">AVDCRST_MAG33-309</name>
</gene>
<keyword evidence="1" id="KW-1133">Transmembrane helix</keyword>
<evidence type="ECO:0000259" key="2">
    <source>
        <dbReference type="SMART" id="SM00014"/>
    </source>
</evidence>
<evidence type="ECO:0000313" key="3">
    <source>
        <dbReference type="EMBL" id="CAA9544382.1"/>
    </source>
</evidence>
<dbReference type="SMART" id="SM00014">
    <property type="entry name" value="acidPPc"/>
    <property type="match status" value="1"/>
</dbReference>
<organism evidence="3">
    <name type="scientific">uncultured Thermomicrobiales bacterium</name>
    <dbReference type="NCBI Taxonomy" id="1645740"/>
    <lineage>
        <taxon>Bacteria</taxon>
        <taxon>Pseudomonadati</taxon>
        <taxon>Thermomicrobiota</taxon>
        <taxon>Thermomicrobia</taxon>
        <taxon>Thermomicrobiales</taxon>
        <taxon>environmental samples</taxon>
    </lineage>
</organism>
<dbReference type="CDD" id="cd03392">
    <property type="entry name" value="PAP2_like_2"/>
    <property type="match status" value="1"/>
</dbReference>
<dbReference type="AlphaFoldDB" id="A0A6J4UC61"/>
<dbReference type="PANTHER" id="PTHR14969:SF13">
    <property type="entry name" value="AT30094P"/>
    <property type="match status" value="1"/>
</dbReference>
<dbReference type="InterPro" id="IPR036938">
    <property type="entry name" value="PAP2/HPO_sf"/>
</dbReference>
<name>A0A6J4UC61_9BACT</name>
<feature type="domain" description="Phosphatidic acid phosphatase type 2/haloperoxidase" evidence="2">
    <location>
        <begin position="110"/>
        <end position="221"/>
    </location>
</feature>
<dbReference type="SUPFAM" id="SSF48317">
    <property type="entry name" value="Acid phosphatase/Vanadium-dependent haloperoxidase"/>
    <property type="match status" value="1"/>
</dbReference>
<evidence type="ECO:0000256" key="1">
    <source>
        <dbReference type="SAM" id="Phobius"/>
    </source>
</evidence>
<reference evidence="3" key="1">
    <citation type="submission" date="2020-02" db="EMBL/GenBank/DDBJ databases">
        <authorList>
            <person name="Meier V. D."/>
        </authorList>
    </citation>
    <scope>NUCLEOTIDE SEQUENCE</scope>
    <source>
        <strain evidence="3">AVDCRST_MAG33</strain>
    </source>
</reference>
<keyword evidence="1" id="KW-0472">Membrane</keyword>
<dbReference type="PANTHER" id="PTHR14969">
    <property type="entry name" value="SPHINGOSINE-1-PHOSPHATE PHOSPHOHYDROLASE"/>
    <property type="match status" value="1"/>
</dbReference>
<dbReference type="Pfam" id="PF01569">
    <property type="entry name" value="PAP2"/>
    <property type="match status" value="1"/>
</dbReference>
<sequence length="261" mass="27950">MSYQLMARERRVRMKHFSPHPDCWRRSHVTAGAVVGLALLAVLGAVAAGPGTVWWDESVQRALLAIDGSGWHAVATTGNWVGETPVSYGILAGTGLFLLVRHRFLEAALIGGVTLVRSLNWPIKWVFDSPRPATNDLGTNDIASGLGYPSGHAMSSMLVGGALLIVVFRLSRSRRVRTVAVVIVTSLILATGFGRVVSQAHWPSDVAGGWLTGGALLGIVAIAMSVIDQRRLRDRTGEPGDFPAATLLANPFSSRAVRRSR</sequence>
<proteinExistence type="predicted"/>
<feature type="transmembrane region" description="Helical" evidence="1">
    <location>
        <begin position="179"/>
        <end position="197"/>
    </location>
</feature>
<dbReference type="InterPro" id="IPR000326">
    <property type="entry name" value="PAP2/HPO"/>
</dbReference>
<accession>A0A6J4UC61</accession>
<protein>
    <recommendedName>
        <fullName evidence="2">Phosphatidic acid phosphatase type 2/haloperoxidase domain-containing protein</fullName>
    </recommendedName>
</protein>
<dbReference type="Gene3D" id="1.20.144.10">
    <property type="entry name" value="Phosphatidic acid phosphatase type 2/haloperoxidase"/>
    <property type="match status" value="1"/>
</dbReference>